<proteinExistence type="predicted"/>
<feature type="non-terminal residue" evidence="1">
    <location>
        <position position="87"/>
    </location>
</feature>
<gene>
    <name evidence="1" type="ORF">EVAR_73406_1</name>
</gene>
<dbReference type="AlphaFoldDB" id="A0A4C1TSU5"/>
<keyword evidence="2" id="KW-1185">Reference proteome</keyword>
<protein>
    <submittedName>
        <fullName evidence="1">Uncharacterized protein</fullName>
    </submittedName>
</protein>
<reference evidence="1 2" key="1">
    <citation type="journal article" date="2019" name="Commun. Biol.">
        <title>The bagworm genome reveals a unique fibroin gene that provides high tensile strength.</title>
        <authorList>
            <person name="Kono N."/>
            <person name="Nakamura H."/>
            <person name="Ohtoshi R."/>
            <person name="Tomita M."/>
            <person name="Numata K."/>
            <person name="Arakawa K."/>
        </authorList>
    </citation>
    <scope>NUCLEOTIDE SEQUENCE [LARGE SCALE GENOMIC DNA]</scope>
</reference>
<comment type="caution">
    <text evidence="1">The sequence shown here is derived from an EMBL/GenBank/DDBJ whole genome shotgun (WGS) entry which is preliminary data.</text>
</comment>
<dbReference type="EMBL" id="BGZK01006184">
    <property type="protein sequence ID" value="GBP17008.1"/>
    <property type="molecule type" value="Genomic_DNA"/>
</dbReference>
<accession>A0A4C1TSU5</accession>
<name>A0A4C1TSU5_EUMVA</name>
<dbReference type="Proteomes" id="UP000299102">
    <property type="component" value="Unassembled WGS sequence"/>
</dbReference>
<organism evidence="1 2">
    <name type="scientific">Eumeta variegata</name>
    <name type="common">Bagworm moth</name>
    <name type="synonym">Eumeta japonica</name>
    <dbReference type="NCBI Taxonomy" id="151549"/>
    <lineage>
        <taxon>Eukaryota</taxon>
        <taxon>Metazoa</taxon>
        <taxon>Ecdysozoa</taxon>
        <taxon>Arthropoda</taxon>
        <taxon>Hexapoda</taxon>
        <taxon>Insecta</taxon>
        <taxon>Pterygota</taxon>
        <taxon>Neoptera</taxon>
        <taxon>Endopterygota</taxon>
        <taxon>Lepidoptera</taxon>
        <taxon>Glossata</taxon>
        <taxon>Ditrysia</taxon>
        <taxon>Tineoidea</taxon>
        <taxon>Psychidae</taxon>
        <taxon>Oiketicinae</taxon>
        <taxon>Eumeta</taxon>
    </lineage>
</organism>
<evidence type="ECO:0000313" key="2">
    <source>
        <dbReference type="Proteomes" id="UP000299102"/>
    </source>
</evidence>
<evidence type="ECO:0000313" key="1">
    <source>
        <dbReference type="EMBL" id="GBP17008.1"/>
    </source>
</evidence>
<sequence>MRPYLGGYLINYQTKDSKPPQQPKLDYRSMVSMDDKPGLFVSVDNPLVVYPSFPACLYAANAKYFESTDELSSISEMSAAYRRAERL</sequence>
<dbReference type="OrthoDB" id="10445358at2759"/>